<dbReference type="EMBL" id="VXIS01000036">
    <property type="protein sequence ID" value="KAA8911424.1"/>
    <property type="molecule type" value="Genomic_DNA"/>
</dbReference>
<sequence>MADRGCSLTLRWTPGHAGVEGNELRSVVPDQSPERSASTPGQLGPPEVQGLRSSQQRARYQAMNPTKHEPPRVLCPAEEAWLSASSQEREKGASIPVLPTPYWAHAITEPYLKEKLHKRDSDECWFCLSGKRQTREHLFKECDRWQPQIRYYWEATKVFTRKNCGYTLSALRETVPQGLKAVPPEQILRYFEKFERILEAYTAGDVYGTQGFADKV</sequence>
<evidence type="ECO:0000313" key="3">
    <source>
        <dbReference type="Proteomes" id="UP000326924"/>
    </source>
</evidence>
<dbReference type="InParanoid" id="A0A5J5F4N5"/>
<reference evidence="2 3" key="1">
    <citation type="submission" date="2019-09" db="EMBL/GenBank/DDBJ databases">
        <title>Draft genome of the ectomycorrhizal ascomycete Sphaerosporella brunnea.</title>
        <authorList>
            <consortium name="DOE Joint Genome Institute"/>
            <person name="Benucci G.M."/>
            <person name="Marozzi G."/>
            <person name="Antonielli L."/>
            <person name="Sanchez S."/>
            <person name="Marco P."/>
            <person name="Wang X."/>
            <person name="Falini L.B."/>
            <person name="Barry K."/>
            <person name="Haridas S."/>
            <person name="Lipzen A."/>
            <person name="Labutti K."/>
            <person name="Grigoriev I.V."/>
            <person name="Murat C."/>
            <person name="Martin F."/>
            <person name="Albertini E."/>
            <person name="Donnini D."/>
            <person name="Bonito G."/>
        </authorList>
    </citation>
    <scope>NUCLEOTIDE SEQUENCE [LARGE SCALE GENOMIC DNA]</scope>
    <source>
        <strain evidence="2 3">Sb_GMNB300</strain>
    </source>
</reference>
<dbReference type="OrthoDB" id="4368687at2759"/>
<keyword evidence="3" id="KW-1185">Reference proteome</keyword>
<name>A0A5J5F4N5_9PEZI</name>
<comment type="caution">
    <text evidence="2">The sequence shown here is derived from an EMBL/GenBank/DDBJ whole genome shotgun (WGS) entry which is preliminary data.</text>
</comment>
<evidence type="ECO:0000256" key="1">
    <source>
        <dbReference type="SAM" id="MobiDB-lite"/>
    </source>
</evidence>
<evidence type="ECO:0008006" key="4">
    <source>
        <dbReference type="Google" id="ProtNLM"/>
    </source>
</evidence>
<dbReference type="AlphaFoldDB" id="A0A5J5F4N5"/>
<gene>
    <name evidence="2" type="ORF">FN846DRAFT_917154</name>
</gene>
<protein>
    <recommendedName>
        <fullName evidence="4">RNase H type-1 domain-containing protein</fullName>
    </recommendedName>
</protein>
<feature type="region of interest" description="Disordered" evidence="1">
    <location>
        <begin position="15"/>
        <end position="71"/>
    </location>
</feature>
<proteinExistence type="predicted"/>
<dbReference type="Proteomes" id="UP000326924">
    <property type="component" value="Unassembled WGS sequence"/>
</dbReference>
<organism evidence="2 3">
    <name type="scientific">Sphaerosporella brunnea</name>
    <dbReference type="NCBI Taxonomy" id="1250544"/>
    <lineage>
        <taxon>Eukaryota</taxon>
        <taxon>Fungi</taxon>
        <taxon>Dikarya</taxon>
        <taxon>Ascomycota</taxon>
        <taxon>Pezizomycotina</taxon>
        <taxon>Pezizomycetes</taxon>
        <taxon>Pezizales</taxon>
        <taxon>Pyronemataceae</taxon>
        <taxon>Sphaerosporella</taxon>
    </lineage>
</organism>
<accession>A0A5J5F4N5</accession>
<evidence type="ECO:0000313" key="2">
    <source>
        <dbReference type="EMBL" id="KAA8911424.1"/>
    </source>
</evidence>